<reference evidence="9 10" key="1">
    <citation type="submission" date="2015-06" db="EMBL/GenBank/DDBJ databases">
        <title>Survival trade-offs in plant roots during colonization by closely related pathogenic and mutualistic fungi.</title>
        <authorList>
            <person name="Hacquard S."/>
            <person name="Kracher B."/>
            <person name="Hiruma K."/>
            <person name="Weinman A."/>
            <person name="Muench P."/>
            <person name="Garrido Oter R."/>
            <person name="Ver Loren van Themaat E."/>
            <person name="Dallerey J.-F."/>
            <person name="Damm U."/>
            <person name="Henrissat B."/>
            <person name="Lespinet O."/>
            <person name="Thon M."/>
            <person name="Kemen E."/>
            <person name="McHardy A.C."/>
            <person name="Schulze-Lefert P."/>
            <person name="O'Connell R.J."/>
        </authorList>
    </citation>
    <scope>NUCLEOTIDE SEQUENCE [LARGE SCALE GENOMIC DNA]</scope>
    <source>
        <strain evidence="9 10">MAFF 238704</strain>
    </source>
</reference>
<feature type="binding site" description="axial binding residue" evidence="7">
    <location>
        <position position="428"/>
    </location>
    <ligand>
        <name>heme</name>
        <dbReference type="ChEBI" id="CHEBI:30413"/>
    </ligand>
    <ligandPart>
        <name>Fe</name>
        <dbReference type="ChEBI" id="CHEBI:18248"/>
    </ligandPart>
</feature>
<dbReference type="CDD" id="cd11041">
    <property type="entry name" value="CYP503A1-like"/>
    <property type="match status" value="1"/>
</dbReference>
<dbReference type="GO" id="GO:0005506">
    <property type="term" value="F:iron ion binding"/>
    <property type="evidence" value="ECO:0007669"/>
    <property type="project" value="InterPro"/>
</dbReference>
<keyword evidence="4 8" id="KW-0560">Oxidoreductase</keyword>
<dbReference type="EMBL" id="LFIW01001905">
    <property type="protein sequence ID" value="KZL80383.1"/>
    <property type="molecule type" value="Genomic_DNA"/>
</dbReference>
<organism evidence="9 10">
    <name type="scientific">Colletotrichum incanum</name>
    <name type="common">Soybean anthracnose fungus</name>
    <dbReference type="NCBI Taxonomy" id="1573173"/>
    <lineage>
        <taxon>Eukaryota</taxon>
        <taxon>Fungi</taxon>
        <taxon>Dikarya</taxon>
        <taxon>Ascomycota</taxon>
        <taxon>Pezizomycotina</taxon>
        <taxon>Sordariomycetes</taxon>
        <taxon>Hypocreomycetidae</taxon>
        <taxon>Glomerellales</taxon>
        <taxon>Glomerellaceae</taxon>
        <taxon>Colletotrichum</taxon>
        <taxon>Colletotrichum spaethianum species complex</taxon>
    </lineage>
</organism>
<dbReference type="InterPro" id="IPR002403">
    <property type="entry name" value="Cyt_P450_E_grp-IV"/>
</dbReference>
<gene>
    <name evidence="9" type="ORF">CI238_03407</name>
</gene>
<evidence type="ECO:0000256" key="6">
    <source>
        <dbReference type="ARBA" id="ARBA00023033"/>
    </source>
</evidence>
<dbReference type="Pfam" id="PF00067">
    <property type="entry name" value="p450"/>
    <property type="match status" value="1"/>
</dbReference>
<dbReference type="InterPro" id="IPR036396">
    <property type="entry name" value="Cyt_P450_sf"/>
</dbReference>
<dbReference type="PRINTS" id="PR00465">
    <property type="entry name" value="EP450IV"/>
</dbReference>
<evidence type="ECO:0000313" key="9">
    <source>
        <dbReference type="EMBL" id="KZL80383.1"/>
    </source>
</evidence>
<dbReference type="InterPro" id="IPR017972">
    <property type="entry name" value="Cyt_P450_CS"/>
</dbReference>
<keyword evidence="6 8" id="KW-0503">Monooxygenase</keyword>
<dbReference type="SUPFAM" id="SSF48264">
    <property type="entry name" value="Cytochrome P450"/>
    <property type="match status" value="1"/>
</dbReference>
<comment type="caution">
    <text evidence="9">The sequence shown here is derived from an EMBL/GenBank/DDBJ whole genome shotgun (WGS) entry which is preliminary data.</text>
</comment>
<keyword evidence="10" id="KW-1185">Reference proteome</keyword>
<dbReference type="Proteomes" id="UP000076584">
    <property type="component" value="Unassembled WGS sequence"/>
</dbReference>
<dbReference type="GO" id="GO:0004497">
    <property type="term" value="F:monooxygenase activity"/>
    <property type="evidence" value="ECO:0007669"/>
    <property type="project" value="UniProtKB-KW"/>
</dbReference>
<proteinExistence type="inferred from homology"/>
<dbReference type="STRING" id="1573173.A0A167APQ2"/>
<dbReference type="GO" id="GO:0016705">
    <property type="term" value="F:oxidoreductase activity, acting on paired donors, with incorporation or reduction of molecular oxygen"/>
    <property type="evidence" value="ECO:0007669"/>
    <property type="project" value="InterPro"/>
</dbReference>
<dbReference type="InterPro" id="IPR001128">
    <property type="entry name" value="Cyt_P450"/>
</dbReference>
<comment type="cofactor">
    <cofactor evidence="1 7">
        <name>heme</name>
        <dbReference type="ChEBI" id="CHEBI:30413"/>
    </cofactor>
</comment>
<keyword evidence="5 7" id="KW-0408">Iron</keyword>
<evidence type="ECO:0000256" key="2">
    <source>
        <dbReference type="ARBA" id="ARBA00010617"/>
    </source>
</evidence>
<name>A0A167APQ2_COLIC</name>
<dbReference type="GO" id="GO:0020037">
    <property type="term" value="F:heme binding"/>
    <property type="evidence" value="ECO:0007669"/>
    <property type="project" value="InterPro"/>
</dbReference>
<dbReference type="OrthoDB" id="1844152at2759"/>
<evidence type="ECO:0000256" key="5">
    <source>
        <dbReference type="ARBA" id="ARBA00023004"/>
    </source>
</evidence>
<keyword evidence="7 8" id="KW-0349">Heme</keyword>
<dbReference type="Gene3D" id="1.10.630.10">
    <property type="entry name" value="Cytochrome P450"/>
    <property type="match status" value="1"/>
</dbReference>
<evidence type="ECO:0000256" key="1">
    <source>
        <dbReference type="ARBA" id="ARBA00001971"/>
    </source>
</evidence>
<evidence type="ECO:0000256" key="7">
    <source>
        <dbReference type="PIRSR" id="PIRSR602403-1"/>
    </source>
</evidence>
<dbReference type="PANTHER" id="PTHR46206">
    <property type="entry name" value="CYTOCHROME P450"/>
    <property type="match status" value="1"/>
</dbReference>
<dbReference type="PROSITE" id="PS00086">
    <property type="entry name" value="CYTOCHROME_P450"/>
    <property type="match status" value="1"/>
</dbReference>
<dbReference type="PANTHER" id="PTHR46206:SF7">
    <property type="entry name" value="P450, PUTATIVE (EUROFUNG)-RELATED"/>
    <property type="match status" value="1"/>
</dbReference>
<protein>
    <submittedName>
        <fullName evidence="9">Ent-kaurene oxidase</fullName>
    </submittedName>
</protein>
<sequence>MATLSFVFVILSSAWIIFKSCTVKSDLPLMGKEYGSSEQRRKAYLASAGEIYRKGLDMFRDRPYRLETADGERIVVPLSAMDDLRRLPEDHLSMMESVKESTETKYTGMTDVADLQFLAHVLRADLTPNLARLNLRLAQEVARTVNETIGPCDEWTSQLIYKQLLKIVAIASGNTFLGPDLCRRDEYVRSSISYTVDVFRAIAQIKKWPKYLRFIGQYFTPELKMIAVHRRNAEEFLVPVIRQRRAIIANGGELPDDMLQWMIKKADERNFSDVMLADAQLTLSMTAIHTTTMAVTDTICELVIRPNLVSEIRDELRRVLRDHRGEYTASALFDMKLLDIRFNRIALKPIVLRDGTLIPKGYTIEAPYAAFVNDSKLYPEPDKFNPYRFLDLRMGKVEDPIQYKSTEQYQFVTVTKENMGFGYGRHSCPGRFFAANEIKVILAHILIHYDMRMPGGAKEKHPNVGSGARSRKDPRSEIEFKRLQVPVI</sequence>
<keyword evidence="3 7" id="KW-0479">Metal-binding</keyword>
<evidence type="ECO:0000256" key="4">
    <source>
        <dbReference type="ARBA" id="ARBA00023002"/>
    </source>
</evidence>
<evidence type="ECO:0000256" key="3">
    <source>
        <dbReference type="ARBA" id="ARBA00022723"/>
    </source>
</evidence>
<evidence type="ECO:0000313" key="10">
    <source>
        <dbReference type="Proteomes" id="UP000076584"/>
    </source>
</evidence>
<accession>A0A167APQ2</accession>
<comment type="similarity">
    <text evidence="2 8">Belongs to the cytochrome P450 family.</text>
</comment>
<evidence type="ECO:0000256" key="8">
    <source>
        <dbReference type="RuleBase" id="RU000461"/>
    </source>
</evidence>
<dbReference type="AlphaFoldDB" id="A0A167APQ2"/>